<dbReference type="Proteomes" id="UP000078550">
    <property type="component" value="Unassembled WGS sequence"/>
</dbReference>
<name>A0A1A8YY94_PLAOA</name>
<evidence type="ECO:0000313" key="5">
    <source>
        <dbReference type="Proteomes" id="UP000078555"/>
    </source>
</evidence>
<sequence>MEGIWSCFSLYSSSFTLLPFVVIAGGYSMITPFFFLSILHNAQNTIGITSPTPCMYKAYENSCISVLCESIDLPLKRPHVYNFPSHTSR</sequence>
<dbReference type="Proteomes" id="UP000078555">
    <property type="component" value="Unassembled WGS sequence"/>
</dbReference>
<reference evidence="3" key="2">
    <citation type="submission" date="2016-05" db="EMBL/GenBank/DDBJ databases">
        <authorList>
            <person name="Lavstsen T."/>
            <person name="Jespersen J.S."/>
        </authorList>
    </citation>
    <scope>NUCLEOTIDE SEQUENCE [LARGE SCALE GENOMIC DNA]</scope>
</reference>
<evidence type="ECO:0000313" key="3">
    <source>
        <dbReference type="EMBL" id="SBT36431.1"/>
    </source>
</evidence>
<dbReference type="EMBL" id="FLRE01000117">
    <property type="protein sequence ID" value="SBT36431.1"/>
    <property type="molecule type" value="Genomic_DNA"/>
</dbReference>
<organism evidence="3 4">
    <name type="scientific">Plasmodium ovale wallikeri</name>
    <dbReference type="NCBI Taxonomy" id="864142"/>
    <lineage>
        <taxon>Eukaryota</taxon>
        <taxon>Sar</taxon>
        <taxon>Alveolata</taxon>
        <taxon>Apicomplexa</taxon>
        <taxon>Aconoidasida</taxon>
        <taxon>Haemosporida</taxon>
        <taxon>Plasmodiidae</taxon>
        <taxon>Plasmodium</taxon>
        <taxon>Plasmodium (Plasmodium)</taxon>
    </lineage>
</organism>
<dbReference type="EMBL" id="FLRD01000087">
    <property type="protein sequence ID" value="SBT36027.1"/>
    <property type="molecule type" value="Genomic_DNA"/>
</dbReference>
<keyword evidence="1" id="KW-0812">Transmembrane</keyword>
<protein>
    <submittedName>
        <fullName evidence="3">Uncharacterized protein</fullName>
    </submittedName>
</protein>
<keyword evidence="1" id="KW-0472">Membrane</keyword>
<proteinExistence type="predicted"/>
<feature type="transmembrane region" description="Helical" evidence="1">
    <location>
        <begin position="20"/>
        <end position="39"/>
    </location>
</feature>
<keyword evidence="1" id="KW-1133">Transmembrane helix</keyword>
<evidence type="ECO:0000313" key="2">
    <source>
        <dbReference type="EMBL" id="SBT36027.1"/>
    </source>
</evidence>
<dbReference type="AlphaFoldDB" id="A0A1A8YY94"/>
<evidence type="ECO:0000256" key="1">
    <source>
        <dbReference type="SAM" id="Phobius"/>
    </source>
</evidence>
<gene>
    <name evidence="2" type="ORF">POVWA1_030550</name>
    <name evidence="3" type="ORF">POVWA2_030150</name>
</gene>
<accession>A0A1A8YY94</accession>
<evidence type="ECO:0000313" key="4">
    <source>
        <dbReference type="Proteomes" id="UP000078550"/>
    </source>
</evidence>
<reference evidence="4 5" key="1">
    <citation type="submission" date="2016-05" db="EMBL/GenBank/DDBJ databases">
        <authorList>
            <person name="Naeem Raeece"/>
        </authorList>
    </citation>
    <scope>NUCLEOTIDE SEQUENCE [LARGE SCALE GENOMIC DNA]</scope>
</reference>
<keyword evidence="5" id="KW-1185">Reference proteome</keyword>